<sequence length="410" mass="45869">MMPAAAPLSASERRMRRFIASYQAEDNRPLCAYLYDLAELRRHVKRVMACLPPGCEMFYAMKANANPRLLREIGAHVHGIETASIGEVRKARGIREDIPVLFGGPGKTDGELAEAIRLQVRHLHVESLHELRRVEHIAASLGRRASVLLRVNLRGALPAATLQMGGRPTQFGLDEQLIGQAAELLRGSAHVQVEGFHLHSVSNQLDAQAHLQLMEHYIAKVKEWSHAFNLPVRTVNVGGGIGVNYRDLDSPFEWEAFCEQLGKLLQEKGDPAWKLVFECGRFLVAGCGAYAAEVLDVKENHGEVFAIVRGGTHHFRLPASWQHNHPFVIVARREWPYPFPRTGAVRRAVTIAGQLCTPKDVLARQVPVEEIRIGDVVLFRHAGAYGWEISHHEFLSHPHPEMICLEEDSE</sequence>
<feature type="domain" description="Orn/DAP/Arg decarboxylase 2 N-terminal" evidence="4">
    <location>
        <begin position="37"/>
        <end position="285"/>
    </location>
</feature>
<dbReference type="AlphaFoldDB" id="A0A8J4M1T8"/>
<dbReference type="PANTHER" id="PTHR43727:SF2">
    <property type="entry name" value="GROUP IV DECARBOXYLASE"/>
    <property type="match status" value="1"/>
</dbReference>
<dbReference type="CDD" id="cd06843">
    <property type="entry name" value="PLPDE_III_PvsE_like"/>
    <property type="match status" value="1"/>
</dbReference>
<evidence type="ECO:0000313" key="6">
    <source>
        <dbReference type="Proteomes" id="UP000677918"/>
    </source>
</evidence>
<dbReference type="EMBL" id="BOVK01000007">
    <property type="protein sequence ID" value="GIQ67836.1"/>
    <property type="molecule type" value="Genomic_DNA"/>
</dbReference>
<evidence type="ECO:0000259" key="4">
    <source>
        <dbReference type="Pfam" id="PF02784"/>
    </source>
</evidence>
<dbReference type="Gene3D" id="2.40.37.10">
    <property type="entry name" value="Lyase, Ornithine Decarboxylase, Chain A, domain 1"/>
    <property type="match status" value="1"/>
</dbReference>
<reference evidence="5" key="1">
    <citation type="submission" date="2021-04" db="EMBL/GenBank/DDBJ databases">
        <title>Draft genome sequence of Xylanibacillus composti strain K13.</title>
        <authorList>
            <person name="Uke A."/>
            <person name="Chhe C."/>
            <person name="Baramee S."/>
            <person name="Kosugi A."/>
        </authorList>
    </citation>
    <scope>NUCLEOTIDE SEQUENCE</scope>
    <source>
        <strain evidence="5">K13</strain>
    </source>
</reference>
<evidence type="ECO:0000256" key="2">
    <source>
        <dbReference type="ARBA" id="ARBA00022898"/>
    </source>
</evidence>
<feature type="active site" description="Proton donor" evidence="3">
    <location>
        <position position="356"/>
    </location>
</feature>
<dbReference type="InterPro" id="IPR022657">
    <property type="entry name" value="De-COase2_CS"/>
</dbReference>
<dbReference type="PANTHER" id="PTHR43727">
    <property type="entry name" value="DIAMINOPIMELATE DECARBOXYLASE"/>
    <property type="match status" value="1"/>
</dbReference>
<feature type="modified residue" description="N6-(pyridoxal phosphate)lysine" evidence="3">
    <location>
        <position position="62"/>
    </location>
</feature>
<proteinExistence type="predicted"/>
<dbReference type="InterPro" id="IPR000183">
    <property type="entry name" value="Orn/DAP/Arg_de-COase"/>
</dbReference>
<evidence type="ECO:0000256" key="3">
    <source>
        <dbReference type="PIRSR" id="PIRSR600183-50"/>
    </source>
</evidence>
<dbReference type="RefSeq" id="WP_244864968.1">
    <property type="nucleotide sequence ID" value="NZ_BOVK01000007.1"/>
</dbReference>
<dbReference type="GO" id="GO:0009089">
    <property type="term" value="P:lysine biosynthetic process via diaminopimelate"/>
    <property type="evidence" value="ECO:0007669"/>
    <property type="project" value="TreeGrafter"/>
</dbReference>
<keyword evidence="2 3" id="KW-0663">Pyridoxal phosphate</keyword>
<dbReference type="PRINTS" id="PR01179">
    <property type="entry name" value="ODADCRBXLASE"/>
</dbReference>
<dbReference type="InterPro" id="IPR009006">
    <property type="entry name" value="Ala_racemase/Decarboxylase_C"/>
</dbReference>
<gene>
    <name evidence="5" type="primary">sbnH</name>
    <name evidence="5" type="ORF">XYCOK13_06600</name>
</gene>
<organism evidence="5 6">
    <name type="scientific">Xylanibacillus composti</name>
    <dbReference type="NCBI Taxonomy" id="1572762"/>
    <lineage>
        <taxon>Bacteria</taxon>
        <taxon>Bacillati</taxon>
        <taxon>Bacillota</taxon>
        <taxon>Bacilli</taxon>
        <taxon>Bacillales</taxon>
        <taxon>Paenibacillaceae</taxon>
        <taxon>Xylanibacillus</taxon>
    </lineage>
</organism>
<name>A0A8J4M1T8_9BACL</name>
<protein>
    <submittedName>
        <fullName evidence="5">Staphyloferrin B biosynthesis decarboxylase SbnH</fullName>
    </submittedName>
</protein>
<dbReference type="Pfam" id="PF02784">
    <property type="entry name" value="Orn_Arg_deC_N"/>
    <property type="match status" value="1"/>
</dbReference>
<comment type="caution">
    <text evidence="5">The sequence shown here is derived from an EMBL/GenBank/DDBJ whole genome shotgun (WGS) entry which is preliminary data.</text>
</comment>
<dbReference type="Proteomes" id="UP000677918">
    <property type="component" value="Unassembled WGS sequence"/>
</dbReference>
<dbReference type="InterPro" id="IPR029066">
    <property type="entry name" value="PLP-binding_barrel"/>
</dbReference>
<dbReference type="PROSITE" id="PS00879">
    <property type="entry name" value="ODR_DC_2_2"/>
    <property type="match status" value="1"/>
</dbReference>
<evidence type="ECO:0000256" key="1">
    <source>
        <dbReference type="ARBA" id="ARBA00001933"/>
    </source>
</evidence>
<accession>A0A8J4M1T8</accession>
<dbReference type="InterPro" id="IPR022644">
    <property type="entry name" value="De-COase2_N"/>
</dbReference>
<evidence type="ECO:0000313" key="5">
    <source>
        <dbReference type="EMBL" id="GIQ67836.1"/>
    </source>
</evidence>
<dbReference type="GO" id="GO:0008836">
    <property type="term" value="F:diaminopimelate decarboxylase activity"/>
    <property type="evidence" value="ECO:0007669"/>
    <property type="project" value="TreeGrafter"/>
</dbReference>
<dbReference type="Gene3D" id="3.20.20.10">
    <property type="entry name" value="Alanine racemase"/>
    <property type="match status" value="1"/>
</dbReference>
<dbReference type="SUPFAM" id="SSF51419">
    <property type="entry name" value="PLP-binding barrel"/>
    <property type="match status" value="1"/>
</dbReference>
<dbReference type="SUPFAM" id="SSF50621">
    <property type="entry name" value="Alanine racemase C-terminal domain-like"/>
    <property type="match status" value="1"/>
</dbReference>
<comment type="cofactor">
    <cofactor evidence="1 3">
        <name>pyridoxal 5'-phosphate</name>
        <dbReference type="ChEBI" id="CHEBI:597326"/>
    </cofactor>
</comment>
<keyword evidence="6" id="KW-1185">Reference proteome</keyword>